<proteinExistence type="predicted"/>
<evidence type="ECO:0000313" key="1">
    <source>
        <dbReference type="EMBL" id="KHN24749.1"/>
    </source>
</evidence>
<sequence>MTGDATCDRGWRREIRPWPKTRPWLETRPCPSLLTLVKVTRDATMAKGGDTK</sequence>
<accession>A0A0B2QXM8</accession>
<organism evidence="1">
    <name type="scientific">Glycine soja</name>
    <name type="common">Wild soybean</name>
    <dbReference type="NCBI Taxonomy" id="3848"/>
    <lineage>
        <taxon>Eukaryota</taxon>
        <taxon>Viridiplantae</taxon>
        <taxon>Streptophyta</taxon>
        <taxon>Embryophyta</taxon>
        <taxon>Tracheophyta</taxon>
        <taxon>Spermatophyta</taxon>
        <taxon>Magnoliopsida</taxon>
        <taxon>eudicotyledons</taxon>
        <taxon>Gunneridae</taxon>
        <taxon>Pentapetalae</taxon>
        <taxon>rosids</taxon>
        <taxon>fabids</taxon>
        <taxon>Fabales</taxon>
        <taxon>Fabaceae</taxon>
        <taxon>Papilionoideae</taxon>
        <taxon>50 kb inversion clade</taxon>
        <taxon>NPAAA clade</taxon>
        <taxon>indigoferoid/millettioid clade</taxon>
        <taxon>Phaseoleae</taxon>
        <taxon>Glycine</taxon>
        <taxon>Glycine subgen. Soja</taxon>
    </lineage>
</organism>
<name>A0A0B2QXM8_GLYSO</name>
<reference evidence="1" key="1">
    <citation type="submission" date="2014-07" db="EMBL/GenBank/DDBJ databases">
        <title>Identification of a novel salt tolerance gene in wild soybean by whole-genome sequencing.</title>
        <authorList>
            <person name="Lam H.-M."/>
            <person name="Qi X."/>
            <person name="Li M.-W."/>
            <person name="Liu X."/>
            <person name="Xie M."/>
            <person name="Ni M."/>
            <person name="Xu X."/>
        </authorList>
    </citation>
    <scope>NUCLEOTIDE SEQUENCE [LARGE SCALE GENOMIC DNA]</scope>
    <source>
        <tissue evidence="1">Root</tissue>
    </source>
</reference>
<protein>
    <submittedName>
        <fullName evidence="1">Uncharacterized protein</fullName>
    </submittedName>
</protein>
<gene>
    <name evidence="1" type="ORF">glysoja_041515</name>
</gene>
<dbReference type="Proteomes" id="UP000053555">
    <property type="component" value="Unassembled WGS sequence"/>
</dbReference>
<dbReference type="AlphaFoldDB" id="A0A0B2QXM8"/>
<dbReference type="EMBL" id="KN655052">
    <property type="protein sequence ID" value="KHN24749.1"/>
    <property type="molecule type" value="Genomic_DNA"/>
</dbReference>